<comment type="caution">
    <text evidence="5">The sequence shown here is derived from an EMBL/GenBank/DDBJ whole genome shotgun (WGS) entry which is preliminary data.</text>
</comment>
<dbReference type="InterPro" id="IPR036909">
    <property type="entry name" value="Cyt_c-like_dom_sf"/>
</dbReference>
<feature type="domain" description="DUF1549" evidence="2">
    <location>
        <begin position="197"/>
        <end position="405"/>
    </location>
</feature>
<feature type="domain" description="DUF1553" evidence="3">
    <location>
        <begin position="607"/>
        <end position="870"/>
    </location>
</feature>
<feature type="chain" id="PRO_5027664711" evidence="1">
    <location>
        <begin position="23"/>
        <end position="950"/>
    </location>
</feature>
<dbReference type="GO" id="GO:0020037">
    <property type="term" value="F:heme binding"/>
    <property type="evidence" value="ECO:0007669"/>
    <property type="project" value="InterPro"/>
</dbReference>
<dbReference type="Pfam" id="PF07635">
    <property type="entry name" value="PSCyt1"/>
    <property type="match status" value="1"/>
</dbReference>
<proteinExistence type="predicted"/>
<dbReference type="InterPro" id="IPR011444">
    <property type="entry name" value="DUF1549"/>
</dbReference>
<protein>
    <submittedName>
        <fullName evidence="5">DUF1549 domain-containing protein</fullName>
    </submittedName>
</protein>
<dbReference type="SUPFAM" id="SSF46626">
    <property type="entry name" value="Cytochrome c"/>
    <property type="match status" value="1"/>
</dbReference>
<evidence type="ECO:0000259" key="4">
    <source>
        <dbReference type="Pfam" id="PF07635"/>
    </source>
</evidence>
<dbReference type="PANTHER" id="PTHR35889:SF3">
    <property type="entry name" value="F-BOX DOMAIN-CONTAINING PROTEIN"/>
    <property type="match status" value="1"/>
</dbReference>
<dbReference type="AlphaFoldDB" id="A0A7C4LL78"/>
<dbReference type="Pfam" id="PF07587">
    <property type="entry name" value="PSD1"/>
    <property type="match status" value="1"/>
</dbReference>
<evidence type="ECO:0000313" key="5">
    <source>
        <dbReference type="EMBL" id="HGT37797.1"/>
    </source>
</evidence>
<reference evidence="5" key="1">
    <citation type="journal article" date="2020" name="mSystems">
        <title>Genome- and Community-Level Interaction Insights into Carbon Utilization and Element Cycling Functions of Hydrothermarchaeota in Hydrothermal Sediment.</title>
        <authorList>
            <person name="Zhou Z."/>
            <person name="Liu Y."/>
            <person name="Xu W."/>
            <person name="Pan J."/>
            <person name="Luo Z.H."/>
            <person name="Li M."/>
        </authorList>
    </citation>
    <scope>NUCLEOTIDE SEQUENCE [LARGE SCALE GENOMIC DNA]</scope>
    <source>
        <strain evidence="5">SpSt-508</strain>
    </source>
</reference>
<dbReference type="Pfam" id="PF07583">
    <property type="entry name" value="PSCyt2"/>
    <property type="match status" value="1"/>
</dbReference>
<keyword evidence="1" id="KW-0732">Signal</keyword>
<evidence type="ECO:0000256" key="1">
    <source>
        <dbReference type="SAM" id="SignalP"/>
    </source>
</evidence>
<accession>A0A7C4LL78</accession>
<dbReference type="GO" id="GO:0009055">
    <property type="term" value="F:electron transfer activity"/>
    <property type="evidence" value="ECO:0007669"/>
    <property type="project" value="InterPro"/>
</dbReference>
<dbReference type="PANTHER" id="PTHR35889">
    <property type="entry name" value="CYCLOINULO-OLIGOSACCHARIDE FRUCTANOTRANSFERASE-RELATED"/>
    <property type="match status" value="1"/>
</dbReference>
<dbReference type="InterPro" id="IPR011429">
    <property type="entry name" value="Cyt_c_Planctomycete-type"/>
</dbReference>
<name>A0A7C4LL78_9PLAN</name>
<feature type="domain" description="Cytochrome C Planctomycete-type" evidence="4">
    <location>
        <begin position="50"/>
        <end position="112"/>
    </location>
</feature>
<dbReference type="InterPro" id="IPR022655">
    <property type="entry name" value="DUF1553"/>
</dbReference>
<dbReference type="EMBL" id="DSVQ01000003">
    <property type="protein sequence ID" value="HGT37797.1"/>
    <property type="molecule type" value="Genomic_DNA"/>
</dbReference>
<evidence type="ECO:0000259" key="3">
    <source>
        <dbReference type="Pfam" id="PF07587"/>
    </source>
</evidence>
<evidence type="ECO:0000259" key="2">
    <source>
        <dbReference type="Pfam" id="PF07583"/>
    </source>
</evidence>
<organism evidence="5">
    <name type="scientific">Schlesneria paludicola</name>
    <dbReference type="NCBI Taxonomy" id="360056"/>
    <lineage>
        <taxon>Bacteria</taxon>
        <taxon>Pseudomonadati</taxon>
        <taxon>Planctomycetota</taxon>
        <taxon>Planctomycetia</taxon>
        <taxon>Planctomycetales</taxon>
        <taxon>Planctomycetaceae</taxon>
        <taxon>Schlesneria</taxon>
    </lineage>
</organism>
<gene>
    <name evidence="5" type="ORF">ENS64_00790</name>
</gene>
<sequence length="950" mass="106557">MLRCVIFAVVMAGMSVCSGTLAHGFAAADEVEKAEQLFVRRIKSLLAAKCWGCHGPQAKEFAGGLDLSSRATLLRGGESGRPSIVLGKPEESPLYLAATRTHDDWSPMPPKEADKLNAEQLGWLNDWILGGAPWPDEARQTEIARVHEARWSAEDGVTVKTSGGLSAEWTNRKYQLEGLWAYQPVSKPVLPRSEGHPIDVLILARMPVGLAPAPLADRATLIRRATFDLLGLPPAPEEVEAFVNDPRPDGEAFAAVVERLLQSPHYGERMAQHWLDVTRYADSSGFANDYERGNAWRYRDYVVRSFNADKPYDRFIREQLAGDEIEPNNPELLIATGFLRMGPWELTGMEVAKIARQRFLDDVVNSVGETFLAHSLQCARCHDHKFDPIPTRDYYAIQAVFATTQIAERPAPFLDVENSLGFEERKFLELRRADHLATLKRLDEKSLEAAKAWFAEKQLDPTAWDAAVRQVQELGQTRRGGLFAAARNLLLKQGVPEDQFPPRMLGWTPAEIGLERIARKELERLKWEFERYEPVALSVYSGRTPRMSAVYEPLRMPANRLNAGELEETCILLGGDPFASGPKVPPGVLSVLASVQPTPIPDTIEGRRRAFAEWVASAENPLTTRAIVNRIWLWHFDQPIAGNPNNFGSTGKRPTHPELLDWLAATFVEQGWSIKAMHRLIMLSETYRRDSLHPERKTLEAKDPSGTSYAVFKPRRLSAEELRDAMLKVTGELNPTLGGIPNRPEIHLEAALQPRQVMGTFAAAWTPNPLPRQRHRRSLYALKLRGLPDPMREVFNAPAPDFSCERREASTVTPQVFSLLNGQSAHARALALANRAVKETQNDEQAIDRIFSLALCRRPSVEERQSCLAHWREIEALIRGTTPPAHTPPLEVRRDAVEENTGERFSFVEKLHAYAEFVPDLQPADVPDHIRALADVCLVIFNSHEFAYVY</sequence>
<feature type="signal peptide" evidence="1">
    <location>
        <begin position="1"/>
        <end position="22"/>
    </location>
</feature>